<organism evidence="1 2">
    <name type="scientific">Mycoplasmopsis synoviae</name>
    <name type="common">Mycoplasma synoviae</name>
    <dbReference type="NCBI Taxonomy" id="2109"/>
    <lineage>
        <taxon>Bacteria</taxon>
        <taxon>Bacillati</taxon>
        <taxon>Mycoplasmatota</taxon>
        <taxon>Mycoplasmoidales</taxon>
        <taxon>Metamycoplasmataceae</taxon>
        <taxon>Mycoplasmopsis</taxon>
    </lineage>
</organism>
<protein>
    <submittedName>
        <fullName evidence="1">Uncharacterized protein</fullName>
    </submittedName>
</protein>
<dbReference type="AlphaFoldDB" id="A0A3B0PIG5"/>
<evidence type="ECO:0000313" key="1">
    <source>
        <dbReference type="EMBL" id="SYV93274.1"/>
    </source>
</evidence>
<evidence type="ECO:0000313" key="2">
    <source>
        <dbReference type="Proteomes" id="UP000259328"/>
    </source>
</evidence>
<dbReference type="Proteomes" id="UP000259328">
    <property type="component" value="Chromosome"/>
</dbReference>
<proteinExistence type="predicted"/>
<dbReference type="EMBL" id="LS991953">
    <property type="protein sequence ID" value="SYV93274.1"/>
    <property type="molecule type" value="Genomic_DNA"/>
</dbReference>
<reference evidence="2" key="1">
    <citation type="submission" date="2018-06" db="EMBL/GenBank/DDBJ databases">
        <authorList>
            <consortium name="Pathogen Informatics"/>
        </authorList>
    </citation>
    <scope>NUCLEOTIDE SEQUENCE [LARGE SCALE GENOMIC DNA]</scope>
    <source>
        <strain evidence="2">NCTC10124</strain>
    </source>
</reference>
<gene>
    <name evidence="1" type="ORF">NCTC10124_01010</name>
</gene>
<accession>A0A3B0PIG5</accession>
<sequence length="39" mass="4434">MVISPIIYAILTKIIKNIINKENIKKGKEHVQKASKKSN</sequence>
<name>A0A3B0PIG5_MYCSY</name>